<dbReference type="InParanoid" id="C5L6A8"/>
<dbReference type="SMART" id="SM00526">
    <property type="entry name" value="H15"/>
    <property type="match status" value="1"/>
</dbReference>
<name>C5L6A8_PERM5</name>
<feature type="domain" description="H15" evidence="2">
    <location>
        <begin position="12"/>
        <end position="78"/>
    </location>
</feature>
<dbReference type="InterPro" id="IPR036390">
    <property type="entry name" value="WH_DNA-bd_sf"/>
</dbReference>
<dbReference type="RefSeq" id="XP_002775919.1">
    <property type="nucleotide sequence ID" value="XM_002775873.1"/>
</dbReference>
<feature type="region of interest" description="Disordered" evidence="1">
    <location>
        <begin position="74"/>
        <end position="171"/>
    </location>
</feature>
<protein>
    <submittedName>
        <fullName evidence="3">Histone H5A, putative</fullName>
    </submittedName>
</protein>
<evidence type="ECO:0000259" key="2">
    <source>
        <dbReference type="PROSITE" id="PS51504"/>
    </source>
</evidence>
<keyword evidence="4" id="KW-1185">Reference proteome</keyword>
<evidence type="ECO:0000256" key="1">
    <source>
        <dbReference type="SAM" id="MobiDB-lite"/>
    </source>
</evidence>
<dbReference type="InterPro" id="IPR005818">
    <property type="entry name" value="Histone_H1/H5_H15"/>
</dbReference>
<proteinExistence type="predicted"/>
<gene>
    <name evidence="3" type="ORF">Pmar_PMAR029024</name>
</gene>
<dbReference type="PROSITE" id="PS51504">
    <property type="entry name" value="H15"/>
    <property type="match status" value="1"/>
</dbReference>
<dbReference type="GO" id="GO:0006334">
    <property type="term" value="P:nucleosome assembly"/>
    <property type="evidence" value="ECO:0007669"/>
    <property type="project" value="InterPro"/>
</dbReference>
<dbReference type="OrthoDB" id="1110759at2759"/>
<organism evidence="4">
    <name type="scientific">Perkinsus marinus (strain ATCC 50983 / TXsc)</name>
    <dbReference type="NCBI Taxonomy" id="423536"/>
    <lineage>
        <taxon>Eukaryota</taxon>
        <taxon>Sar</taxon>
        <taxon>Alveolata</taxon>
        <taxon>Perkinsozoa</taxon>
        <taxon>Perkinsea</taxon>
        <taxon>Perkinsida</taxon>
        <taxon>Perkinsidae</taxon>
        <taxon>Perkinsus</taxon>
    </lineage>
</organism>
<dbReference type="GO" id="GO:0000786">
    <property type="term" value="C:nucleosome"/>
    <property type="evidence" value="ECO:0007669"/>
    <property type="project" value="InterPro"/>
</dbReference>
<dbReference type="Gene3D" id="1.10.10.10">
    <property type="entry name" value="Winged helix-like DNA-binding domain superfamily/Winged helix DNA-binding domain"/>
    <property type="match status" value="1"/>
</dbReference>
<feature type="compositionally biased region" description="Basic residues" evidence="1">
    <location>
        <begin position="125"/>
        <end position="139"/>
    </location>
</feature>
<dbReference type="GO" id="GO:0003677">
    <property type="term" value="F:DNA binding"/>
    <property type="evidence" value="ECO:0007669"/>
    <property type="project" value="InterPro"/>
</dbReference>
<dbReference type="AlphaFoldDB" id="C5L6A8"/>
<feature type="compositionally biased region" description="Low complexity" evidence="1">
    <location>
        <begin position="87"/>
        <end position="109"/>
    </location>
</feature>
<dbReference type="Pfam" id="PF00538">
    <property type="entry name" value="Linker_histone"/>
    <property type="match status" value="1"/>
</dbReference>
<dbReference type="Proteomes" id="UP000007800">
    <property type="component" value="Unassembled WGS sequence"/>
</dbReference>
<accession>C5L6A8</accession>
<dbReference type="EMBL" id="GG679756">
    <property type="protein sequence ID" value="EER07735.1"/>
    <property type="molecule type" value="Genomic_DNA"/>
</dbReference>
<evidence type="ECO:0000313" key="3">
    <source>
        <dbReference type="EMBL" id="EER07735.1"/>
    </source>
</evidence>
<dbReference type="InterPro" id="IPR036388">
    <property type="entry name" value="WH-like_DNA-bd_sf"/>
</dbReference>
<evidence type="ECO:0000313" key="4">
    <source>
        <dbReference type="Proteomes" id="UP000007800"/>
    </source>
</evidence>
<sequence>MVRASPKKAPNPHPTYSEMVRNALSTCRGFQKMSRQAVSAFIKSNYGVDNRTALNKSLKALVETGIVSQAKASYKLAAGQRPNATTPSKPVKAPSKPSKAPPKKAAASPAKKKATSKASANSKKVSPKKSSSKGKKGLPTKKAVTQKKASTKKTSAAKKKTGKGGGKSGRS</sequence>
<feature type="compositionally biased region" description="Basic residues" evidence="1">
    <location>
        <begin position="149"/>
        <end position="162"/>
    </location>
</feature>
<reference evidence="3 4" key="1">
    <citation type="submission" date="2008-07" db="EMBL/GenBank/DDBJ databases">
        <authorList>
            <person name="El-Sayed N."/>
            <person name="Caler E."/>
            <person name="Inman J."/>
            <person name="Amedeo P."/>
            <person name="Hass B."/>
            <person name="Wortman J."/>
        </authorList>
    </citation>
    <scope>NUCLEOTIDE SEQUENCE [LARGE SCALE GENOMIC DNA]</scope>
    <source>
        <strain evidence="4">ATCC 50983 / TXsc</strain>
    </source>
</reference>
<dbReference type="GeneID" id="9042684"/>
<dbReference type="SUPFAM" id="SSF46785">
    <property type="entry name" value="Winged helix' DNA-binding domain"/>
    <property type="match status" value="1"/>
</dbReference>